<dbReference type="InterPro" id="IPR001962">
    <property type="entry name" value="Asn_synthase"/>
</dbReference>
<dbReference type="AlphaFoldDB" id="A0A7W7RBT4"/>
<name>A0A7W7RBT4_KITKI</name>
<dbReference type="InterPro" id="IPR014729">
    <property type="entry name" value="Rossmann-like_a/b/a_fold"/>
</dbReference>
<dbReference type="InterPro" id="IPR029055">
    <property type="entry name" value="Ntn_hydrolases_N"/>
</dbReference>
<comment type="caution">
    <text evidence="3">The sequence shown here is derived from an EMBL/GenBank/DDBJ whole genome shotgun (WGS) entry which is preliminary data.</text>
</comment>
<feature type="domain" description="Asparagine synthetase" evidence="2">
    <location>
        <begin position="201"/>
        <end position="592"/>
    </location>
</feature>
<sequence length="615" mass="63955">MRYVAGTVTRTSPPTVGPRPRGGHEIHHDATLRAWTVGHDPHELRRAVSRDGAAEVILVGACLPSVEEARCAADAAARGRWHEAGQLPGSYLAIVTDRGTVRVLGDRAGTVQVHWIVTGSAVTWSTSASALAALTGAAPDLVRLLAEVTTWGAEPGADGWFEGIHRVPPGAALTLAPDTPPSIEQPPVPAGRSFAEAADALRHELPLAVGRRALSGRLSSDLSGGVDSSSIACLAAAHTDLTAVTYVDAAMADQDDTRYAAEIAAANPAITRHLVDGRFTGSRHYDQLADLAGVPVTDAPALSVAMLGIMEAQLAPAVAAASTGHLTGWGGDNVLDAFASPADRYRSGARAAGLRDAHRLARDRRAAAHPVLRATAASARGSYPKALARLASAVLTGPAPQGIPDAADVARWCGPLSAARWLTPAGRTAVADLVGGRVRSADPAIGPGALRERLALEATGAEFANFDALTRALFDLPLHAPFLDTRVIDICLAVPAWERHRPGDFKPLARAALTGLVHAPLLARRTKTPFTGIYDGLRVNAPALRALLAGSTLAQAGLIDTSAVLASLDRTIHGSPADLVSLHGLVAAEVWLTNCPSTSTFDGWWEPAPARESAR</sequence>
<dbReference type="GO" id="GO:0004066">
    <property type="term" value="F:asparagine synthase (glutamine-hydrolyzing) activity"/>
    <property type="evidence" value="ECO:0007669"/>
    <property type="project" value="UniProtKB-EC"/>
</dbReference>
<keyword evidence="3" id="KW-0436">Ligase</keyword>
<evidence type="ECO:0000313" key="4">
    <source>
        <dbReference type="Proteomes" id="UP000540506"/>
    </source>
</evidence>
<dbReference type="Proteomes" id="UP000540506">
    <property type="component" value="Unassembled WGS sequence"/>
</dbReference>
<evidence type="ECO:0000256" key="1">
    <source>
        <dbReference type="SAM" id="MobiDB-lite"/>
    </source>
</evidence>
<dbReference type="EC" id="6.3.5.4" evidence="3"/>
<dbReference type="Pfam" id="PF00733">
    <property type="entry name" value="Asn_synthase"/>
    <property type="match status" value="1"/>
</dbReference>
<dbReference type="SUPFAM" id="SSF52402">
    <property type="entry name" value="Adenine nucleotide alpha hydrolases-like"/>
    <property type="match status" value="1"/>
</dbReference>
<keyword evidence="4" id="KW-1185">Reference proteome</keyword>
<dbReference type="GO" id="GO:0006529">
    <property type="term" value="P:asparagine biosynthetic process"/>
    <property type="evidence" value="ECO:0007669"/>
    <property type="project" value="InterPro"/>
</dbReference>
<dbReference type="EMBL" id="JACHJV010000004">
    <property type="protein sequence ID" value="MBB4929072.1"/>
    <property type="molecule type" value="Genomic_DNA"/>
</dbReference>
<dbReference type="SUPFAM" id="SSF56235">
    <property type="entry name" value="N-terminal nucleophile aminohydrolases (Ntn hydrolases)"/>
    <property type="match status" value="1"/>
</dbReference>
<organism evidence="3 4">
    <name type="scientific">Kitasatospora kifunensis</name>
    <name type="common">Streptomyces kifunensis</name>
    <dbReference type="NCBI Taxonomy" id="58351"/>
    <lineage>
        <taxon>Bacteria</taxon>
        <taxon>Bacillati</taxon>
        <taxon>Actinomycetota</taxon>
        <taxon>Actinomycetes</taxon>
        <taxon>Kitasatosporales</taxon>
        <taxon>Streptomycetaceae</taxon>
        <taxon>Kitasatospora</taxon>
    </lineage>
</organism>
<protein>
    <submittedName>
        <fullName evidence="3">Asparagine synthase (Glutamine-hydrolyzing)</fullName>
        <ecNumber evidence="3">6.3.5.4</ecNumber>
    </submittedName>
</protein>
<evidence type="ECO:0000313" key="3">
    <source>
        <dbReference type="EMBL" id="MBB4929072.1"/>
    </source>
</evidence>
<proteinExistence type="predicted"/>
<feature type="region of interest" description="Disordered" evidence="1">
    <location>
        <begin position="1"/>
        <end position="23"/>
    </location>
</feature>
<gene>
    <name evidence="3" type="ORF">FHR34_008171</name>
</gene>
<accession>A0A7W7RBT4</accession>
<reference evidence="3 4" key="1">
    <citation type="submission" date="2020-08" db="EMBL/GenBank/DDBJ databases">
        <title>Sequencing the genomes of 1000 actinobacteria strains.</title>
        <authorList>
            <person name="Klenk H.-P."/>
        </authorList>
    </citation>
    <scope>NUCLEOTIDE SEQUENCE [LARGE SCALE GENOMIC DNA]</scope>
    <source>
        <strain evidence="3 4">DSM 41654</strain>
    </source>
</reference>
<dbReference type="Gene3D" id="3.40.50.620">
    <property type="entry name" value="HUPs"/>
    <property type="match status" value="2"/>
</dbReference>
<dbReference type="RefSeq" id="WP_184947039.1">
    <property type="nucleotide sequence ID" value="NZ_JACHJV010000004.1"/>
</dbReference>
<evidence type="ECO:0000259" key="2">
    <source>
        <dbReference type="Pfam" id="PF00733"/>
    </source>
</evidence>